<dbReference type="GO" id="GO:0010181">
    <property type="term" value="F:FMN binding"/>
    <property type="evidence" value="ECO:0007669"/>
    <property type="project" value="InterPro"/>
</dbReference>
<dbReference type="Pfam" id="PF01070">
    <property type="entry name" value="FMN_dh"/>
    <property type="match status" value="1"/>
</dbReference>
<dbReference type="PANTHER" id="PTHR10578">
    <property type="entry name" value="S -2-HYDROXY-ACID OXIDASE-RELATED"/>
    <property type="match status" value="1"/>
</dbReference>
<evidence type="ECO:0000313" key="7">
    <source>
        <dbReference type="EMBL" id="TDD56697.1"/>
    </source>
</evidence>
<dbReference type="InterPro" id="IPR008259">
    <property type="entry name" value="FMN_hydac_DH_AS"/>
</dbReference>
<dbReference type="AlphaFoldDB" id="A0A4V2YP27"/>
<keyword evidence="2" id="KW-0285">Flavoprotein</keyword>
<dbReference type="InterPro" id="IPR037396">
    <property type="entry name" value="FMN_HAD"/>
</dbReference>
<evidence type="ECO:0000256" key="3">
    <source>
        <dbReference type="ARBA" id="ARBA00022643"/>
    </source>
</evidence>
<keyword evidence="3" id="KW-0288">FMN</keyword>
<dbReference type="CDD" id="cd02809">
    <property type="entry name" value="alpha_hydroxyacid_oxid_FMN"/>
    <property type="match status" value="1"/>
</dbReference>
<protein>
    <submittedName>
        <fullName evidence="7">Alpha-hydroxy-acid oxidizing protein</fullName>
    </submittedName>
</protein>
<dbReference type="InterPro" id="IPR000262">
    <property type="entry name" value="FMN-dep_DH"/>
</dbReference>
<dbReference type="PROSITE" id="PS51349">
    <property type="entry name" value="FMN_HYDROXY_ACID_DH_2"/>
    <property type="match status" value="1"/>
</dbReference>
<accession>A0A4V2YP27</accession>
<evidence type="ECO:0000256" key="4">
    <source>
        <dbReference type="ARBA" id="ARBA00023002"/>
    </source>
</evidence>
<dbReference type="InterPro" id="IPR013785">
    <property type="entry name" value="Aldolase_TIM"/>
</dbReference>
<name>A0A4V2YP27_9PSEU</name>
<dbReference type="GO" id="GO:0016491">
    <property type="term" value="F:oxidoreductase activity"/>
    <property type="evidence" value="ECO:0007669"/>
    <property type="project" value="UniProtKB-KW"/>
</dbReference>
<comment type="cofactor">
    <cofactor evidence="1">
        <name>FMN</name>
        <dbReference type="ChEBI" id="CHEBI:58210"/>
    </cofactor>
</comment>
<evidence type="ECO:0000259" key="6">
    <source>
        <dbReference type="PROSITE" id="PS51349"/>
    </source>
</evidence>
<dbReference type="Gene3D" id="3.20.20.70">
    <property type="entry name" value="Aldolase class I"/>
    <property type="match status" value="1"/>
</dbReference>
<reference evidence="7 8" key="1">
    <citation type="submission" date="2019-03" db="EMBL/GenBank/DDBJ databases">
        <title>Draft genome sequences of novel Actinobacteria.</title>
        <authorList>
            <person name="Sahin N."/>
            <person name="Ay H."/>
            <person name="Saygin H."/>
        </authorList>
    </citation>
    <scope>NUCLEOTIDE SEQUENCE [LARGE SCALE GENOMIC DNA]</scope>
    <source>
        <strain evidence="7 8">7K502</strain>
    </source>
</reference>
<organism evidence="7 8">
    <name type="scientific">Saccharopolyspora elongata</name>
    <dbReference type="NCBI Taxonomy" id="2530387"/>
    <lineage>
        <taxon>Bacteria</taxon>
        <taxon>Bacillati</taxon>
        <taxon>Actinomycetota</taxon>
        <taxon>Actinomycetes</taxon>
        <taxon>Pseudonocardiales</taxon>
        <taxon>Pseudonocardiaceae</taxon>
        <taxon>Saccharopolyspora</taxon>
    </lineage>
</organism>
<dbReference type="InterPro" id="IPR012133">
    <property type="entry name" value="Alpha-hydoxy_acid_DH_FMN"/>
</dbReference>
<comment type="caution">
    <text evidence="7">The sequence shown here is derived from an EMBL/GenBank/DDBJ whole genome shotgun (WGS) entry which is preliminary data.</text>
</comment>
<evidence type="ECO:0000313" key="8">
    <source>
        <dbReference type="Proteomes" id="UP000294947"/>
    </source>
</evidence>
<feature type="domain" description="FMN hydroxy acid dehydrogenase" evidence="6">
    <location>
        <begin position="143"/>
        <end position="488"/>
    </location>
</feature>
<sequence length="488" mass="51445">MLFSPLSLLRRPLPLSRSPLLRLLGTRGPSWVDGWARRCRSQADVAVGRRPSAVLVVTCWFVGLRPWGGGCRPSAVGWVSLAFSPGFLPGLSPGVCPGVWLFGLGFRVFLFWQAAEWTFLMVGGGGHHGFVGFGGRKVVAMAEEPPAPFTPAGEEAAARAVLSSPTWAFVFGAAGAEETSKVANRRAWDSVFLEHRLPSDVSRRSSGSVVFGVASEAPIAVAPMGIPAQVWPHGDLEIAAACAEAGIPVAVSTMASARIEDIAKSGARCAFQLYWLRDAALRRQLVARAEDAGCVALLITVDAPVRRGSERERLVGYRPGVDVEPVMAGSAEIDPSLSWPDIEELIASTRLPVYVKGILSPEGAQRAQAAGAAGVVVSNHGGRQLECALPTAFALPRVNRALHATDRGFDVVVDSGITTGTDVVRALALGASSVLIGRQVLYGLARGGMQGVLSVLRRITAEFAQTLMMTGCATPAEAANLHPHVLDA</sequence>
<dbReference type="PANTHER" id="PTHR10578:SF107">
    <property type="entry name" value="2-HYDROXYACID OXIDASE 1"/>
    <property type="match status" value="1"/>
</dbReference>
<proteinExistence type="inferred from homology"/>
<dbReference type="OrthoDB" id="9770452at2"/>
<dbReference type="SUPFAM" id="SSF51395">
    <property type="entry name" value="FMN-linked oxidoreductases"/>
    <property type="match status" value="1"/>
</dbReference>
<keyword evidence="8" id="KW-1185">Reference proteome</keyword>
<evidence type="ECO:0000256" key="2">
    <source>
        <dbReference type="ARBA" id="ARBA00022630"/>
    </source>
</evidence>
<evidence type="ECO:0000256" key="5">
    <source>
        <dbReference type="ARBA" id="ARBA00024042"/>
    </source>
</evidence>
<dbReference type="EMBL" id="SMKW01000001">
    <property type="protein sequence ID" value="TDD56697.1"/>
    <property type="molecule type" value="Genomic_DNA"/>
</dbReference>
<dbReference type="Proteomes" id="UP000294947">
    <property type="component" value="Unassembled WGS sequence"/>
</dbReference>
<evidence type="ECO:0000256" key="1">
    <source>
        <dbReference type="ARBA" id="ARBA00001917"/>
    </source>
</evidence>
<comment type="similarity">
    <text evidence="5">Belongs to the FMN-dependent alpha-hydroxy acid dehydrogenase family.</text>
</comment>
<dbReference type="PROSITE" id="PS00557">
    <property type="entry name" value="FMN_HYDROXY_ACID_DH_1"/>
    <property type="match status" value="1"/>
</dbReference>
<keyword evidence="4" id="KW-0560">Oxidoreductase</keyword>
<gene>
    <name evidence="7" type="ORF">E1288_01045</name>
</gene>